<dbReference type="PANTHER" id="PTHR18957:SF0">
    <property type="entry name" value="CENTLEIN"/>
    <property type="match status" value="1"/>
</dbReference>
<dbReference type="GO" id="GO:0005814">
    <property type="term" value="C:centriole"/>
    <property type="evidence" value="ECO:0007669"/>
    <property type="project" value="TreeGrafter"/>
</dbReference>
<dbReference type="EMBL" id="JAICCE010000007">
    <property type="protein sequence ID" value="KAG9275746.1"/>
    <property type="molecule type" value="Genomic_DNA"/>
</dbReference>
<feature type="compositionally biased region" description="Polar residues" evidence="2">
    <location>
        <begin position="549"/>
        <end position="562"/>
    </location>
</feature>
<accession>A0A8T2M2A8</accession>
<dbReference type="GO" id="GO:0005813">
    <property type="term" value="C:centrosome"/>
    <property type="evidence" value="ECO:0007669"/>
    <property type="project" value="TreeGrafter"/>
</dbReference>
<evidence type="ECO:0000256" key="1">
    <source>
        <dbReference type="SAM" id="Coils"/>
    </source>
</evidence>
<feature type="compositionally biased region" description="Basic residues" evidence="2">
    <location>
        <begin position="779"/>
        <end position="789"/>
    </location>
</feature>
<gene>
    <name evidence="3" type="primary">CNTLN</name>
    <name evidence="3" type="ORF">AMEX_G10301</name>
</gene>
<comment type="caution">
    <text evidence="3">The sequence shown here is derived from an EMBL/GenBank/DDBJ whole genome shotgun (WGS) entry which is preliminary data.</text>
</comment>
<feature type="coiled-coil region" evidence="1">
    <location>
        <begin position="210"/>
        <end position="308"/>
    </location>
</feature>
<keyword evidence="1" id="KW-0175">Coiled coil</keyword>
<feature type="compositionally biased region" description="Polar residues" evidence="2">
    <location>
        <begin position="1"/>
        <end position="21"/>
    </location>
</feature>
<feature type="non-terminal residue" evidence="3">
    <location>
        <position position="886"/>
    </location>
</feature>
<dbReference type="Gene3D" id="1.10.287.1490">
    <property type="match status" value="1"/>
</dbReference>
<dbReference type="AlphaFoldDB" id="A0A8T2M2A8"/>
<feature type="compositionally biased region" description="Basic residues" evidence="2">
    <location>
        <begin position="341"/>
        <end position="352"/>
    </location>
</feature>
<feature type="compositionally biased region" description="Acidic residues" evidence="2">
    <location>
        <begin position="383"/>
        <end position="398"/>
    </location>
</feature>
<organism evidence="3 4">
    <name type="scientific">Astyanax mexicanus</name>
    <name type="common">Blind cave fish</name>
    <name type="synonym">Astyanax fasciatus mexicanus</name>
    <dbReference type="NCBI Taxonomy" id="7994"/>
    <lineage>
        <taxon>Eukaryota</taxon>
        <taxon>Metazoa</taxon>
        <taxon>Chordata</taxon>
        <taxon>Craniata</taxon>
        <taxon>Vertebrata</taxon>
        <taxon>Euteleostomi</taxon>
        <taxon>Actinopterygii</taxon>
        <taxon>Neopterygii</taxon>
        <taxon>Teleostei</taxon>
        <taxon>Ostariophysi</taxon>
        <taxon>Characiformes</taxon>
        <taxon>Characoidei</taxon>
        <taxon>Acestrorhamphidae</taxon>
        <taxon>Acestrorhamphinae</taxon>
        <taxon>Astyanax</taxon>
    </lineage>
</organism>
<evidence type="ECO:0000313" key="4">
    <source>
        <dbReference type="Proteomes" id="UP000752171"/>
    </source>
</evidence>
<feature type="region of interest" description="Disordered" evidence="2">
    <location>
        <begin position="538"/>
        <end position="562"/>
    </location>
</feature>
<dbReference type="Proteomes" id="UP000752171">
    <property type="component" value="Unassembled WGS sequence"/>
</dbReference>
<protein>
    <submittedName>
        <fullName evidence="3">Centlein-like</fullName>
    </submittedName>
</protein>
<feature type="coiled-coil region" evidence="1">
    <location>
        <begin position="504"/>
        <end position="531"/>
    </location>
</feature>
<reference evidence="3 4" key="1">
    <citation type="submission" date="2021-07" db="EMBL/GenBank/DDBJ databases">
        <authorList>
            <person name="Imarazene B."/>
            <person name="Zahm M."/>
            <person name="Klopp C."/>
            <person name="Cabau C."/>
            <person name="Beille S."/>
            <person name="Jouanno E."/>
            <person name="Castinel A."/>
            <person name="Lluch J."/>
            <person name="Gil L."/>
            <person name="Kuchtly C."/>
            <person name="Lopez Roques C."/>
            <person name="Donnadieu C."/>
            <person name="Parrinello H."/>
            <person name="Journot L."/>
            <person name="Du K."/>
            <person name="Schartl M."/>
            <person name="Retaux S."/>
            <person name="Guiguen Y."/>
        </authorList>
    </citation>
    <scope>NUCLEOTIDE SEQUENCE [LARGE SCALE GENOMIC DNA]</scope>
    <source>
        <strain evidence="3">Pach_M1</strain>
        <tissue evidence="3">Testis</tissue>
    </source>
</reference>
<feature type="compositionally biased region" description="Polar residues" evidence="2">
    <location>
        <begin position="37"/>
        <end position="50"/>
    </location>
</feature>
<feature type="coiled-coil region" evidence="1">
    <location>
        <begin position="135"/>
        <end position="162"/>
    </location>
</feature>
<feature type="coiled-coil region" evidence="1">
    <location>
        <begin position="52"/>
        <end position="107"/>
    </location>
</feature>
<dbReference type="OrthoDB" id="10011458at2759"/>
<dbReference type="PANTHER" id="PTHR18957">
    <property type="entry name" value="CENTLEIN"/>
    <property type="match status" value="1"/>
</dbReference>
<evidence type="ECO:0000313" key="3">
    <source>
        <dbReference type="EMBL" id="KAG9275746.1"/>
    </source>
</evidence>
<name>A0A8T2M2A8_ASTMX</name>
<evidence type="ECO:0000256" key="2">
    <source>
        <dbReference type="SAM" id="MobiDB-lite"/>
    </source>
</evidence>
<feature type="region of interest" description="Disordered" evidence="2">
    <location>
        <begin position="1"/>
        <end position="51"/>
    </location>
</feature>
<feature type="region of interest" description="Disordered" evidence="2">
    <location>
        <begin position="323"/>
        <end position="440"/>
    </location>
</feature>
<dbReference type="InterPro" id="IPR038810">
    <property type="entry name" value="CNTLN"/>
</dbReference>
<feature type="coiled-coil region" evidence="1">
    <location>
        <begin position="564"/>
        <end position="626"/>
    </location>
</feature>
<proteinExistence type="predicted"/>
<sequence>AVLQQQYPEPQSSTPIPQSQYEEAAVGPELPAHPPTCRTQSSSPEQSCRSISAEAEGRIQQLEELLSLKTQENEELKRAHAKRHDRLRLIQTNYRAVKEQLREVEEVQDQPKGRRKRAEPWQLRQENSDAVWNELAFFKRENRKLLNEKAHLEEELDVARVHAAMDRATAQELRLQEQQELQLRDGGNSAAGGALILPSAQRPDKSIKKIEVLERRMVSLEREAEQLRDDNHALQEAGLMLSRERSDLQAALKRAAAREEAELDRLRVQLLGEVQGLEARLQGCRREAAEARRDRTQARHTLLRLRQELGVLRAERDFHRAAAHRWSKANRTRPPTTRARGPTRAHTHSHTHTHPERRPRASSRTHTLSEQRQQRTHSPAKDEWEDMSPDSETEEFSDSLESQPPAQLRNPPAAKGCRYELITPGPRDPVTTHQPYTAPGTVRSDVRRKRRRMKNTALHHRLLCLQQQVAVLQSASRAATERLTQTQTELQTLTHRLQASKHTSQKQACELAVLQQQKAVLEAELEQWRKSRSLSQELPTFTPDPAHPTCTTPSSAPDSAHSTIKQLEADIKQLNSKLKSATSEGNKQRSVNKGLRAELHDRDQRLKELQDKLSHAERDVVMKRQLVEDLRSRMKILQDSESSRRALINDLEKKVKTLVEEASNRKAFIESLKRRLSVANQEKSQSESSGQKLQEDLQKRDQKLAALQVRLVECEGSRAELEEKVCVQVRAASQQHSDALHTLQNQLSLAQRQQEQLRSFTQALVVELSREVQESRAELRKRRRERKKRERADRGVSRSSMQKAQSIAASILNLTHTDLASILHTDQEEEEGDEGGGDWMDHIRHVLQQQVPSAAVLVELVLEKLKELRMLTEELAVFSSTNNQNV</sequence>
<feature type="region of interest" description="Disordered" evidence="2">
    <location>
        <begin position="776"/>
        <end position="800"/>
    </location>
</feature>
<dbReference type="GO" id="GO:0010457">
    <property type="term" value="P:centriole-centriole cohesion"/>
    <property type="evidence" value="ECO:0007669"/>
    <property type="project" value="TreeGrafter"/>
</dbReference>